<comment type="caution">
    <text evidence="3">The sequence shown here is derived from an EMBL/GenBank/DDBJ whole genome shotgun (WGS) entry which is preliminary data.</text>
</comment>
<dbReference type="OrthoDB" id="2516147at2759"/>
<dbReference type="EMBL" id="PGCJ01000549">
    <property type="protein sequence ID" value="PLW26336.1"/>
    <property type="molecule type" value="Genomic_DNA"/>
</dbReference>
<sequence length="200" mass="21702">MSVNEDDPDYASLPSFGAEGTKLICHMNSEATGLVVLCCRSYFICGSALDAFVTNLLAEPEERLFDNLNVDNFSSVERTRLVKRKKHRKTANNESLSDLLESDNPADSMLLCFALSLILSNSLVLTATLLHRQRQRAQSKLGLPQPLHVMVFVPHENILGTAAYGRQTIRIDLGQGPNGPSLGGVGIDPPSRGVAVGPQE</sequence>
<name>A0A2N5TLG0_9BASI</name>
<dbReference type="AlphaFoldDB" id="A0A2N5TLG0"/>
<reference evidence="3 4" key="1">
    <citation type="submission" date="2017-11" db="EMBL/GenBank/DDBJ databases">
        <title>De novo assembly and phasing of dikaryotic genomes from two isolates of Puccinia coronata f. sp. avenae, the causal agent of oat crown rust.</title>
        <authorList>
            <person name="Miller M.E."/>
            <person name="Zhang Y."/>
            <person name="Omidvar V."/>
            <person name="Sperschneider J."/>
            <person name="Schwessinger B."/>
            <person name="Raley C."/>
            <person name="Palmer J.M."/>
            <person name="Garnica D."/>
            <person name="Upadhyaya N."/>
            <person name="Rathjen J."/>
            <person name="Taylor J.M."/>
            <person name="Park R.F."/>
            <person name="Dodds P.N."/>
            <person name="Hirsch C.D."/>
            <person name="Kianian S.F."/>
            <person name="Figueroa M."/>
        </authorList>
    </citation>
    <scope>NUCLEOTIDE SEQUENCE [LARGE SCALE GENOMIC DNA]</scope>
    <source>
        <strain evidence="3">12NC29</strain>
    </source>
</reference>
<proteinExistence type="predicted"/>
<keyword evidence="4" id="KW-1185">Reference proteome</keyword>
<feature type="region of interest" description="Disordered" evidence="1">
    <location>
        <begin position="180"/>
        <end position="200"/>
    </location>
</feature>
<feature type="transmembrane region" description="Helical" evidence="2">
    <location>
        <begin position="108"/>
        <end position="130"/>
    </location>
</feature>
<dbReference type="STRING" id="200324.A0A2N5TLG0"/>
<evidence type="ECO:0000256" key="1">
    <source>
        <dbReference type="SAM" id="MobiDB-lite"/>
    </source>
</evidence>
<evidence type="ECO:0000313" key="4">
    <source>
        <dbReference type="Proteomes" id="UP000235388"/>
    </source>
</evidence>
<keyword evidence="2" id="KW-0472">Membrane</keyword>
<keyword evidence="2" id="KW-0812">Transmembrane</keyword>
<evidence type="ECO:0000256" key="2">
    <source>
        <dbReference type="SAM" id="Phobius"/>
    </source>
</evidence>
<keyword evidence="2" id="KW-1133">Transmembrane helix</keyword>
<protein>
    <submittedName>
        <fullName evidence="3">Uncharacterized protein</fullName>
    </submittedName>
</protein>
<gene>
    <name evidence="3" type="ORF">PCANC_22906</name>
</gene>
<dbReference type="Proteomes" id="UP000235388">
    <property type="component" value="Unassembled WGS sequence"/>
</dbReference>
<organism evidence="3 4">
    <name type="scientific">Puccinia coronata f. sp. avenae</name>
    <dbReference type="NCBI Taxonomy" id="200324"/>
    <lineage>
        <taxon>Eukaryota</taxon>
        <taxon>Fungi</taxon>
        <taxon>Dikarya</taxon>
        <taxon>Basidiomycota</taxon>
        <taxon>Pucciniomycotina</taxon>
        <taxon>Pucciniomycetes</taxon>
        <taxon>Pucciniales</taxon>
        <taxon>Pucciniaceae</taxon>
        <taxon>Puccinia</taxon>
    </lineage>
</organism>
<accession>A0A2N5TLG0</accession>
<evidence type="ECO:0000313" key="3">
    <source>
        <dbReference type="EMBL" id="PLW26336.1"/>
    </source>
</evidence>